<gene>
    <name evidence="3" type="ORF">TAV2_LOCUS12121</name>
</gene>
<dbReference type="SMART" id="SM00671">
    <property type="entry name" value="SEL1"/>
    <property type="match status" value="2"/>
</dbReference>
<dbReference type="InterPro" id="IPR011990">
    <property type="entry name" value="TPR-like_helical_dom_sf"/>
</dbReference>
<evidence type="ECO:0008006" key="5">
    <source>
        <dbReference type="Google" id="ProtNLM"/>
    </source>
</evidence>
<evidence type="ECO:0000256" key="2">
    <source>
        <dbReference type="SAM" id="SignalP"/>
    </source>
</evidence>
<dbReference type="SUPFAM" id="SSF81901">
    <property type="entry name" value="HCP-like"/>
    <property type="match status" value="2"/>
</dbReference>
<proteinExistence type="predicted"/>
<dbReference type="AlphaFoldDB" id="A0AAU9S464"/>
<comment type="caution">
    <text evidence="3">The sequence shown here is derived from an EMBL/GenBank/DDBJ whole genome shotgun (WGS) entry which is preliminary data.</text>
</comment>
<dbReference type="Gene3D" id="1.25.40.10">
    <property type="entry name" value="Tetratricopeptide repeat domain"/>
    <property type="match status" value="1"/>
</dbReference>
<sequence>MRRCTALLFSVLLLFSLLFVSSTARQFVLFLSQDDLNDTPLSAAGDDDSSSSVSSGSDWDEFGDSDAKTDEELDPGSWRPVLESDSATGDPATEVEAQYYSGVTKMVEAVSSGDPRLMDDAASQIEAAAAAGYPHAQSALGFLYNLGITRERNRAKAFMYHCFAADGGNMQSKMALAYAYFRQEMYDKAVKLYAELAEIAVNSFLISKDSPVLEPVRIHSGAEENEDILRKSRGEEDEDFQILEYQAQKGNSGAMYRIGVFYYFGLRGVRRDHGKALSWFLKAVDMGEPKSMELLGRYMPEGLELRETTPRHLSGFHVHPSIIFIQPIMG</sequence>
<feature type="signal peptide" evidence="2">
    <location>
        <begin position="1"/>
        <end position="24"/>
    </location>
</feature>
<name>A0AAU9S464_THLAR</name>
<dbReference type="InterPro" id="IPR006597">
    <property type="entry name" value="Sel1-like"/>
</dbReference>
<reference evidence="3 4" key="1">
    <citation type="submission" date="2022-03" db="EMBL/GenBank/DDBJ databases">
        <authorList>
            <person name="Nunn A."/>
            <person name="Chopra R."/>
            <person name="Nunn A."/>
            <person name="Contreras Garrido A."/>
        </authorList>
    </citation>
    <scope>NUCLEOTIDE SEQUENCE [LARGE SCALE GENOMIC DNA]</scope>
</reference>
<dbReference type="InterPro" id="IPR044623">
    <property type="entry name" value="HRD3"/>
</dbReference>
<evidence type="ECO:0000313" key="4">
    <source>
        <dbReference type="Proteomes" id="UP000836841"/>
    </source>
</evidence>
<feature type="chain" id="PRO_5043471227" description="ERAD-associated E3 ubiquitin-protein ligase component HRD3A" evidence="2">
    <location>
        <begin position="25"/>
        <end position="330"/>
    </location>
</feature>
<dbReference type="PANTHER" id="PTHR45084:SF1">
    <property type="entry name" value="ERAD-ASSOCIATED E3 UBIQUITIN-PROTEIN LIGASE COMPONENT HRD3A-RELATED"/>
    <property type="match status" value="1"/>
</dbReference>
<accession>A0AAU9S464</accession>
<protein>
    <recommendedName>
        <fullName evidence="5">ERAD-associated E3 ubiquitin-protein ligase component HRD3A</fullName>
    </recommendedName>
</protein>
<evidence type="ECO:0000256" key="1">
    <source>
        <dbReference type="SAM" id="MobiDB-lite"/>
    </source>
</evidence>
<dbReference type="PANTHER" id="PTHR45084">
    <property type="entry name" value="ERAD-ASSOCIATED E3 UBIQUITIN-PROTEIN LIGASE COMPONENT HRD3A-RELATED"/>
    <property type="match status" value="1"/>
</dbReference>
<keyword evidence="2" id="KW-0732">Signal</keyword>
<dbReference type="EMBL" id="CAJVSB020000653">
    <property type="protein sequence ID" value="CAH2057256.1"/>
    <property type="molecule type" value="Genomic_DNA"/>
</dbReference>
<dbReference type="Proteomes" id="UP000836841">
    <property type="component" value="Unassembled WGS sequence"/>
</dbReference>
<organism evidence="3 4">
    <name type="scientific">Thlaspi arvense</name>
    <name type="common">Field penny-cress</name>
    <dbReference type="NCBI Taxonomy" id="13288"/>
    <lineage>
        <taxon>Eukaryota</taxon>
        <taxon>Viridiplantae</taxon>
        <taxon>Streptophyta</taxon>
        <taxon>Embryophyta</taxon>
        <taxon>Tracheophyta</taxon>
        <taxon>Spermatophyta</taxon>
        <taxon>Magnoliopsida</taxon>
        <taxon>eudicotyledons</taxon>
        <taxon>Gunneridae</taxon>
        <taxon>Pentapetalae</taxon>
        <taxon>rosids</taxon>
        <taxon>malvids</taxon>
        <taxon>Brassicales</taxon>
        <taxon>Brassicaceae</taxon>
        <taxon>Thlaspideae</taxon>
        <taxon>Thlaspi</taxon>
    </lineage>
</organism>
<feature type="region of interest" description="Disordered" evidence="1">
    <location>
        <begin position="41"/>
        <end position="89"/>
    </location>
</feature>
<keyword evidence="4" id="KW-1185">Reference proteome</keyword>
<dbReference type="Pfam" id="PF08238">
    <property type="entry name" value="Sel1"/>
    <property type="match status" value="2"/>
</dbReference>
<evidence type="ECO:0000313" key="3">
    <source>
        <dbReference type="EMBL" id="CAH2057256.1"/>
    </source>
</evidence>
<dbReference type="GO" id="GO:0036503">
    <property type="term" value="P:ERAD pathway"/>
    <property type="evidence" value="ECO:0007669"/>
    <property type="project" value="InterPro"/>
</dbReference>